<dbReference type="PANTHER" id="PTHR24147">
    <property type="entry name" value="ANKYRIN REPEAT DOMAIN 36-RELATED"/>
    <property type="match status" value="1"/>
</dbReference>
<feature type="coiled-coil region" evidence="3">
    <location>
        <begin position="2274"/>
        <end position="2332"/>
    </location>
</feature>
<evidence type="ECO:0000256" key="4">
    <source>
        <dbReference type="SAM" id="MobiDB-lite"/>
    </source>
</evidence>
<dbReference type="Proteomes" id="UP000694871">
    <property type="component" value="Unplaced"/>
</dbReference>
<feature type="repeat" description="ANK" evidence="2">
    <location>
        <begin position="74"/>
        <end position="106"/>
    </location>
</feature>
<evidence type="ECO:0000313" key="7">
    <source>
        <dbReference type="Proteomes" id="UP000694871"/>
    </source>
</evidence>
<sequence length="2595" mass="295959">MPKMKKFFGFARKKEQPLGSRSGAASSSLSAAVGGGYELRSKDLSKLHRAAASGDLEKLQQLMKKHDLNQLDKANRTPLHLACANGCTHVVTFLVDNKCRLNLCDNDNRSPLMKAVQCQQEFCASYLLQHGADPNVVDLNSNTALHFAASTSSLSIAEQLLEYNANVDAQNKDGNTPLILAVAGGNQEMAEFLLKKGASAHARENSGRTPLMTAASNGDDALINLLIQYGADASDKDTNGWTAEDYALMGGYSQLSKKLHGYGNGKYAQKPSSESRKGLPICSSPDKDGDSGLTLGAPATNKEVVDDVSGDSSSKTNDDSWLCSEDEDLFTSGKPQNQRLPELVKVHEHFKKYLDERSSIIRTDHIASSEQNNSDCEAEDVNKCFPKPLSQAKSSPQPAHSSLGSFPKPIQMSTSRLDNKNETENNELAKDRAGTLNPNKEELKDPNDSYASSEEEDGEYVDEEDEEEFDEEEEEEEFEMEEEEEEGLEEEDEGDEETGDDFSQEKEDENIKESLDKLENEEEYFEKSKKRELSETFVDNENVGEQNCGNRNVPISGNEMYSVHNEEIQESADIPMSFIAGHECSVENIPIKRVINELPSHSLEKESTCKLEGKNMNNHEREEENTEFLNPNEFQGTEENKNILDMSHQRFHKEDLCSSETFEVTTSAKSAFSSPLNKGRNSNLGDTFESDDDPESEAELENHKARKQNTKNSSFVDYQNATEKQSNHLQELEQVVYEQLVHKCEQSREEYLKEDFQSNTEESSEEFDDDDEEGDEDEEDRKVSVLDRNVICYSNSQDQNPLQDDSFKKGKQCNEQEDIQETEKDENKCTSESPGKSTVDFLPKSSAKDTVHIHGVMEDSCDGRLHDSQGSEGTENTKKQKSKLMEELGLDEADVNEDESDWDSTSISLQSVPCANPLYHLVLEDNGRNDAPTKKSEIIPVGVKLPDAQTVIPLEGKQCNEQEDIQETEKDENKDKNVVDACNCIEKASLENQTDKAEVSFACEKKETETAMHIEESDGDFNQCDAALWEERYEKMWVTNEKREIKTCFKSITAELKQKFGEIDIKGGESITPMEERSQDGFSGVLEGLTELPSFPQSKATIDIQDKGDSRNLNSVIAGKKFSTENVTSYPINCSSQKFLPKQCENGQQNVHRNQSSKNEMLSEITEAGVHGQGKDNTLVQVGTNVGKITACTRRPAFTDNAKMLSDITKSAAQKSLHPFYSGVSRDFAVSNYKDVETEIGKNVKNAEQSCRQISKELDKELECDVVRFKNEVGMLLTAFLALEKEKAQLQKEVEEEKQKHKWEELEAAGKNENSAIDKSLGVNTIEQKVEEKLTVKENQCIESKGEMLGQSQVKNIISSVERRELIQLPAKSTKNGRKSENKRRISKQRASQQTSENPHQLQDDSSLSETSVEEVRKSARTMNGKNKIPRTVGITNTLDDLTQSSDTATEDFTMPASVSREAEMLIEQLSLDNTGSVSLLKIQNVVHGYECLIEHEKGRYAQLQGKVKKIENEKKELQRILEEMREVKSLLDHQKVQWESDMSSLKFSLKQAEEKKMSAEMLYEKSQQQLRKKEEQYYKEMEEKQQLELMLRSLEMELRTLKNHLKQVEEHHNETQRQLTQEQNARALQKGILNTHLWRQKELEDESKRTFAKSSEMADHHDQEKDLLYKNQIVQDELAVLRLELDQVRVQHREEETRYSEENEALKEKNEELKKELKLNEEALTQTVLQYNGQINVTKTECVMLNSKLEHMKEDKERLEVELDSFRSRLNFTTQELERTSASKNDLERTLQRERDDWVHLKDKWNQDLFNLQETNKSMSQLLGRTESKANSLENELHHVTHTLREKNLHIESIQRDLSQAQCQVKELENARQMEKDQINKYAVKQESLQERLAQLQSENLLLRQQLEDFQNQGIIKERVVSSVQDRFNDIFTKLRADSEKQVQMIEDRNKELTAKCNNLRDQVFKYETEKAEREGALRQLQQELADSLKKQSMSEAALEVTTRYRNHLEEDKQELQKEIERIKSKLQESEEQYIHSQRCIQDLKSALDAKESEVSVVPQKLQDLLLASSGANTAVKHLEEHIQRVEIENARLEATNKEQTSRIEILQKDLQESASVHNRLEELITVLQTTKKHLEEQLNRQVQKQTMLSVTAQDTYSMWEEELKSRSKLGARLSELDREKTELLAQFNNEKKKVKKLAELKRSLEIRLGQEMKRNSELHKECNGIKKLLRTTKKKLKEYESEENSSQTTFQGEMKTRYSVIDIEVGKLKTKIEELSHQLEVESTRCTQLESTNHDLQEQLSSVKILHKDYDKLEKSKLQLENEVANLKRHVQSNMMDFNQREQYKREVEEQARQEIRQKLEEVNLFLQTQAASQETLEQIRATNNASLKNQLEHRIGDLESELARLKNSQQDNIFHRESTHTELERYKGLYLEELKIRKALGSKLDRTNEKLSEASAKLLHERQRNKSLLASSFVSGSLSASPVLETVPFGNLSSNLALNRTLSLGGGFMNPSGNALSSKNRVEAYLAKMQVELEKNITRELDQATAELDAGSVRVTPVGSIDGSSKNLNMEQDQVSKATQQYLDVLKKNYMI</sequence>
<feature type="compositionally biased region" description="Polar residues" evidence="4">
    <location>
        <begin position="537"/>
        <end position="553"/>
    </location>
</feature>
<name>A0ABM1KAR2_GEKJA</name>
<feature type="coiled-coil region" evidence="3">
    <location>
        <begin position="1494"/>
        <end position="1626"/>
    </location>
</feature>
<feature type="repeat" description="ANK" evidence="2">
    <location>
        <begin position="206"/>
        <end position="238"/>
    </location>
</feature>
<feature type="coiled-coil region" evidence="3">
    <location>
        <begin position="1672"/>
        <end position="2034"/>
    </location>
</feature>
<keyword evidence="7" id="KW-1185">Reference proteome</keyword>
<feature type="repeat" description="ANK" evidence="2">
    <location>
        <begin position="173"/>
        <end position="205"/>
    </location>
</feature>
<gene>
    <name evidence="8" type="primary">LOC107113910</name>
</gene>
<evidence type="ECO:0000313" key="8">
    <source>
        <dbReference type="RefSeq" id="XP_015270799.1"/>
    </source>
</evidence>
<evidence type="ECO:0000259" key="5">
    <source>
        <dbReference type="Pfam" id="PF12001"/>
    </source>
</evidence>
<dbReference type="InterPro" id="IPR002110">
    <property type="entry name" value="Ankyrin_rpt"/>
</dbReference>
<dbReference type="InterPro" id="IPR039497">
    <property type="entry name" value="CC144C-like_CC_dom"/>
</dbReference>
<feature type="region of interest" description="Disordered" evidence="4">
    <location>
        <begin position="386"/>
        <end position="553"/>
    </location>
</feature>
<dbReference type="InterPro" id="IPR050657">
    <property type="entry name" value="Ankyrin_repeat_domain"/>
</dbReference>
<reference evidence="8" key="1">
    <citation type="submission" date="2025-08" db="UniProtKB">
        <authorList>
            <consortium name="RefSeq"/>
        </authorList>
    </citation>
    <scope>IDENTIFICATION</scope>
</reference>
<feature type="domain" description="CCDC144C-like coiled-coil" evidence="6">
    <location>
        <begin position="1548"/>
        <end position="2027"/>
    </location>
</feature>
<feature type="compositionally biased region" description="Basic and acidic residues" evidence="4">
    <location>
        <begin position="503"/>
        <end position="518"/>
    </location>
</feature>
<feature type="region of interest" description="Disordered" evidence="4">
    <location>
        <begin position="860"/>
        <end position="881"/>
    </location>
</feature>
<feature type="repeat" description="ANK" evidence="2">
    <location>
        <begin position="140"/>
        <end position="172"/>
    </location>
</feature>
<feature type="region of interest" description="Disordered" evidence="4">
    <location>
        <begin position="263"/>
        <end position="321"/>
    </location>
</feature>
<keyword evidence="1 3" id="KW-0175">Coiled coil</keyword>
<feature type="region of interest" description="Disordered" evidence="4">
    <location>
        <begin position="668"/>
        <end position="715"/>
    </location>
</feature>
<evidence type="ECO:0000259" key="6">
    <source>
        <dbReference type="Pfam" id="PF14915"/>
    </source>
</evidence>
<feature type="compositionally biased region" description="Basic and acidic residues" evidence="4">
    <location>
        <begin position="417"/>
        <end position="447"/>
    </location>
</feature>
<feature type="coiled-coil region" evidence="3">
    <location>
        <begin position="1280"/>
        <end position="1307"/>
    </location>
</feature>
<feature type="compositionally biased region" description="Polar residues" evidence="4">
    <location>
        <begin position="1389"/>
        <end position="1411"/>
    </location>
</feature>
<dbReference type="GeneID" id="107113910"/>
<dbReference type="InterPro" id="IPR021885">
    <property type="entry name" value="DUF3496"/>
</dbReference>
<dbReference type="Gene3D" id="1.25.40.20">
    <property type="entry name" value="Ankyrin repeat-containing domain"/>
    <property type="match status" value="2"/>
</dbReference>
<dbReference type="Pfam" id="PF13857">
    <property type="entry name" value="Ank_5"/>
    <property type="match status" value="1"/>
</dbReference>
<feature type="compositionally biased region" description="Polar residues" evidence="4">
    <location>
        <begin position="792"/>
        <end position="803"/>
    </location>
</feature>
<dbReference type="SUPFAM" id="SSF48403">
    <property type="entry name" value="Ankyrin repeat"/>
    <property type="match status" value="1"/>
</dbReference>
<feature type="compositionally biased region" description="Basic and acidic residues" evidence="4">
    <location>
        <begin position="805"/>
        <end position="814"/>
    </location>
</feature>
<feature type="region of interest" description="Disordered" evidence="4">
    <location>
        <begin position="751"/>
        <end position="842"/>
    </location>
</feature>
<feature type="compositionally biased region" description="Acidic residues" evidence="4">
    <location>
        <begin position="453"/>
        <end position="502"/>
    </location>
</feature>
<feature type="compositionally biased region" description="Acidic residues" evidence="4">
    <location>
        <begin position="762"/>
        <end position="779"/>
    </location>
</feature>
<dbReference type="SMART" id="SM00248">
    <property type="entry name" value="ANK"/>
    <property type="match status" value="7"/>
</dbReference>
<feature type="compositionally biased region" description="Acidic residues" evidence="4">
    <location>
        <begin position="688"/>
        <end position="699"/>
    </location>
</feature>
<dbReference type="PANTHER" id="PTHR24147:SF53">
    <property type="entry name" value="ANKYRIN REPEAT DOMAIN 26"/>
    <property type="match status" value="1"/>
</dbReference>
<dbReference type="Pfam" id="PF12001">
    <property type="entry name" value="DUF3496"/>
    <property type="match status" value="1"/>
</dbReference>
<proteinExistence type="predicted"/>
<dbReference type="PROSITE" id="PS50297">
    <property type="entry name" value="ANK_REP_REGION"/>
    <property type="match status" value="4"/>
</dbReference>
<feature type="domain" description="DUF3496" evidence="5">
    <location>
        <begin position="2391"/>
        <end position="2505"/>
    </location>
</feature>
<feature type="compositionally biased region" description="Polar residues" evidence="4">
    <location>
        <begin position="391"/>
        <end position="404"/>
    </location>
</feature>
<feature type="compositionally biased region" description="Polar residues" evidence="4">
    <location>
        <begin position="668"/>
        <end position="685"/>
    </location>
</feature>
<feature type="compositionally biased region" description="Basic and acidic residues" evidence="4">
    <location>
        <begin position="525"/>
        <end position="534"/>
    </location>
</feature>
<dbReference type="RefSeq" id="XP_015270799.1">
    <property type="nucleotide sequence ID" value="XM_015415313.1"/>
</dbReference>
<keyword evidence="2" id="KW-0040">ANK repeat</keyword>
<dbReference type="InterPro" id="IPR036770">
    <property type="entry name" value="Ankyrin_rpt-contain_sf"/>
</dbReference>
<evidence type="ECO:0000256" key="2">
    <source>
        <dbReference type="PROSITE-ProRule" id="PRU00023"/>
    </source>
</evidence>
<protein>
    <submittedName>
        <fullName evidence="8">Ankyrin repeat domain-containing protein 26-like</fullName>
    </submittedName>
</protein>
<dbReference type="Pfam" id="PF14915">
    <property type="entry name" value="CCDC144C"/>
    <property type="match status" value="1"/>
</dbReference>
<feature type="region of interest" description="Disordered" evidence="4">
    <location>
        <begin position="1368"/>
        <end position="1432"/>
    </location>
</feature>
<dbReference type="Pfam" id="PF13637">
    <property type="entry name" value="Ank_4"/>
    <property type="match status" value="1"/>
</dbReference>
<feature type="repeat" description="ANK" evidence="2">
    <location>
        <begin position="107"/>
        <end position="139"/>
    </location>
</feature>
<dbReference type="PROSITE" id="PS50088">
    <property type="entry name" value="ANK_REPEAT"/>
    <property type="match status" value="5"/>
</dbReference>
<accession>A0ABM1KAR2</accession>
<dbReference type="Pfam" id="PF12796">
    <property type="entry name" value="Ank_2"/>
    <property type="match status" value="1"/>
</dbReference>
<evidence type="ECO:0000256" key="3">
    <source>
        <dbReference type="SAM" id="Coils"/>
    </source>
</evidence>
<evidence type="ECO:0000256" key="1">
    <source>
        <dbReference type="ARBA" id="ARBA00023054"/>
    </source>
</evidence>
<feature type="coiled-coil region" evidence="3">
    <location>
        <begin position="2440"/>
        <end position="2467"/>
    </location>
</feature>
<feature type="coiled-coil region" evidence="3">
    <location>
        <begin position="2077"/>
        <end position="2244"/>
    </location>
</feature>
<organism evidence="7 8">
    <name type="scientific">Gekko japonicus</name>
    <name type="common">Schlegel's Japanese gecko</name>
    <dbReference type="NCBI Taxonomy" id="146911"/>
    <lineage>
        <taxon>Eukaryota</taxon>
        <taxon>Metazoa</taxon>
        <taxon>Chordata</taxon>
        <taxon>Craniata</taxon>
        <taxon>Vertebrata</taxon>
        <taxon>Euteleostomi</taxon>
        <taxon>Lepidosauria</taxon>
        <taxon>Squamata</taxon>
        <taxon>Bifurcata</taxon>
        <taxon>Gekkota</taxon>
        <taxon>Gekkonidae</taxon>
        <taxon>Gekkoninae</taxon>
        <taxon>Gekko</taxon>
    </lineage>
</organism>